<evidence type="ECO:0000256" key="10">
    <source>
        <dbReference type="ARBA" id="ARBA00023160"/>
    </source>
</evidence>
<evidence type="ECO:0000256" key="1">
    <source>
        <dbReference type="ARBA" id="ARBA00004141"/>
    </source>
</evidence>
<dbReference type="InterPro" id="IPR002076">
    <property type="entry name" value="ELO_fam"/>
</dbReference>
<proteinExistence type="inferred from homology"/>
<feature type="transmembrane region" description="Helical" evidence="11">
    <location>
        <begin position="25"/>
        <end position="44"/>
    </location>
</feature>
<accession>A0A0D8XPP5</accession>
<keyword evidence="4 11" id="KW-0808">Transferase</keyword>
<reference evidence="12 13" key="1">
    <citation type="submission" date="2013-11" db="EMBL/GenBank/DDBJ databases">
        <title>Draft genome of the bovine lungworm Dictyocaulus viviparus.</title>
        <authorList>
            <person name="Mitreva M."/>
        </authorList>
    </citation>
    <scope>NUCLEOTIDE SEQUENCE [LARGE SCALE GENOMIC DNA]</scope>
    <source>
        <strain evidence="12 13">HannoverDv2000</strain>
    </source>
</reference>
<evidence type="ECO:0000256" key="2">
    <source>
        <dbReference type="ARBA" id="ARBA00005194"/>
    </source>
</evidence>
<dbReference type="GO" id="GO:0005789">
    <property type="term" value="C:endoplasmic reticulum membrane"/>
    <property type="evidence" value="ECO:0007669"/>
    <property type="project" value="TreeGrafter"/>
</dbReference>
<evidence type="ECO:0000256" key="6">
    <source>
        <dbReference type="ARBA" id="ARBA00022832"/>
    </source>
</evidence>
<evidence type="ECO:0000256" key="4">
    <source>
        <dbReference type="ARBA" id="ARBA00022679"/>
    </source>
</evidence>
<evidence type="ECO:0000256" key="9">
    <source>
        <dbReference type="ARBA" id="ARBA00023136"/>
    </source>
</evidence>
<protein>
    <recommendedName>
        <fullName evidence="11">Elongation of very long chain fatty acids protein</fullName>
        <ecNumber evidence="11">2.3.1.199</ecNumber>
    </recommendedName>
    <alternativeName>
        <fullName evidence="11">Very-long-chain 3-oxoacyl-CoA synthase</fullName>
    </alternativeName>
</protein>
<dbReference type="AlphaFoldDB" id="A0A0D8XPP5"/>
<gene>
    <name evidence="12" type="ORF">DICVIV_08195</name>
</gene>
<reference evidence="13" key="2">
    <citation type="journal article" date="2016" name="Sci. Rep.">
        <title>Dictyocaulus viviparus genome, variome and transcriptome elucidate lungworm biology and support future intervention.</title>
        <authorList>
            <person name="McNulty S.N."/>
            <person name="Strube C."/>
            <person name="Rosa B.A."/>
            <person name="Martin J.C."/>
            <person name="Tyagi R."/>
            <person name="Choi Y.J."/>
            <person name="Wang Q."/>
            <person name="Hallsworth Pepin K."/>
            <person name="Zhang X."/>
            <person name="Ozersky P."/>
            <person name="Wilson R.K."/>
            <person name="Sternberg P.W."/>
            <person name="Gasser R.B."/>
            <person name="Mitreva M."/>
        </authorList>
    </citation>
    <scope>NUCLEOTIDE SEQUENCE [LARGE SCALE GENOMIC DNA]</scope>
    <source>
        <strain evidence="13">HannoverDv2000</strain>
    </source>
</reference>
<dbReference type="GO" id="GO:0042761">
    <property type="term" value="P:very long-chain fatty acid biosynthetic process"/>
    <property type="evidence" value="ECO:0007669"/>
    <property type="project" value="TreeGrafter"/>
</dbReference>
<feature type="transmembrane region" description="Helical" evidence="11">
    <location>
        <begin position="56"/>
        <end position="75"/>
    </location>
</feature>
<dbReference type="Pfam" id="PF01151">
    <property type="entry name" value="ELO"/>
    <property type="match status" value="1"/>
</dbReference>
<dbReference type="PANTHER" id="PTHR11157:SF29">
    <property type="entry name" value="ELONGATION OF LONG CHAIN FATTY ACIDS PROTEIN 5"/>
    <property type="match status" value="1"/>
</dbReference>
<name>A0A0D8XPP5_DICVI</name>
<evidence type="ECO:0000256" key="3">
    <source>
        <dbReference type="ARBA" id="ARBA00022516"/>
    </source>
</evidence>
<keyword evidence="10 11" id="KW-0275">Fatty acid biosynthesis</keyword>
<evidence type="ECO:0000256" key="11">
    <source>
        <dbReference type="RuleBase" id="RU361115"/>
    </source>
</evidence>
<sequence length="209" mass="24642">MTSEMIFGDFNYEQAKAFCASIENFSAKLSIAYVAAIFSIKYYMRDRKARNLQLPLSVWNGILAVFSACGFFYTFSTFLKVVRDKGISYTYTNISEVYTDEKCGYWVLLWVLSKIPELVDTIFIVLRKRPLIFMHWYHHALTGYYAIINYHEGNAHMFWVVWMNYGIHAAMYRRKGWERVCNSDADIFRHDRLKKTARENNHLLVSLPC</sequence>
<dbReference type="GO" id="GO:0019367">
    <property type="term" value="P:fatty acid elongation, saturated fatty acid"/>
    <property type="evidence" value="ECO:0007669"/>
    <property type="project" value="TreeGrafter"/>
</dbReference>
<dbReference type="UniPathway" id="UPA00094"/>
<keyword evidence="3 11" id="KW-0444">Lipid biosynthesis</keyword>
<dbReference type="EC" id="2.3.1.199" evidence="11"/>
<evidence type="ECO:0000313" key="13">
    <source>
        <dbReference type="Proteomes" id="UP000053766"/>
    </source>
</evidence>
<dbReference type="GO" id="GO:0030148">
    <property type="term" value="P:sphingolipid biosynthetic process"/>
    <property type="evidence" value="ECO:0007669"/>
    <property type="project" value="TreeGrafter"/>
</dbReference>
<keyword evidence="9 11" id="KW-0472">Membrane</keyword>
<keyword evidence="5 11" id="KW-0812">Transmembrane</keyword>
<comment type="subcellular location">
    <subcellularLocation>
        <location evidence="1">Membrane</location>
        <topology evidence="1">Multi-pass membrane protein</topology>
    </subcellularLocation>
</comment>
<comment type="pathway">
    <text evidence="2">Lipid metabolism; fatty acid biosynthesis.</text>
</comment>
<dbReference type="GO" id="GO:0034626">
    <property type="term" value="P:fatty acid elongation, polyunsaturated fatty acid"/>
    <property type="evidence" value="ECO:0007669"/>
    <property type="project" value="TreeGrafter"/>
</dbReference>
<evidence type="ECO:0000313" key="12">
    <source>
        <dbReference type="EMBL" id="KJH45754.1"/>
    </source>
</evidence>
<dbReference type="Proteomes" id="UP000053766">
    <property type="component" value="Unassembled WGS sequence"/>
</dbReference>
<evidence type="ECO:0000256" key="8">
    <source>
        <dbReference type="ARBA" id="ARBA00023098"/>
    </source>
</evidence>
<keyword evidence="13" id="KW-1185">Reference proteome</keyword>
<dbReference type="GO" id="GO:0009922">
    <property type="term" value="F:fatty acid elongase activity"/>
    <property type="evidence" value="ECO:0007669"/>
    <property type="project" value="UniProtKB-EC"/>
</dbReference>
<comment type="similarity">
    <text evidence="11">Belongs to the ELO family.</text>
</comment>
<dbReference type="PANTHER" id="PTHR11157">
    <property type="entry name" value="FATTY ACID ACYL TRANSFERASE-RELATED"/>
    <property type="match status" value="1"/>
</dbReference>
<keyword evidence="6 11" id="KW-0276">Fatty acid metabolism</keyword>
<dbReference type="STRING" id="29172.A0A0D8XPP5"/>
<evidence type="ECO:0000256" key="5">
    <source>
        <dbReference type="ARBA" id="ARBA00022692"/>
    </source>
</evidence>
<evidence type="ECO:0000256" key="7">
    <source>
        <dbReference type="ARBA" id="ARBA00022989"/>
    </source>
</evidence>
<comment type="catalytic activity">
    <reaction evidence="11">
        <text>a very-long-chain acyl-CoA + malonyl-CoA + H(+) = a very-long-chain 3-oxoacyl-CoA + CO2 + CoA</text>
        <dbReference type="Rhea" id="RHEA:32727"/>
        <dbReference type="ChEBI" id="CHEBI:15378"/>
        <dbReference type="ChEBI" id="CHEBI:16526"/>
        <dbReference type="ChEBI" id="CHEBI:57287"/>
        <dbReference type="ChEBI" id="CHEBI:57384"/>
        <dbReference type="ChEBI" id="CHEBI:90725"/>
        <dbReference type="ChEBI" id="CHEBI:90736"/>
        <dbReference type="EC" id="2.3.1.199"/>
    </reaction>
</comment>
<keyword evidence="8 11" id="KW-0443">Lipid metabolism</keyword>
<feature type="transmembrane region" description="Helical" evidence="11">
    <location>
        <begin position="105"/>
        <end position="126"/>
    </location>
</feature>
<organism evidence="12 13">
    <name type="scientific">Dictyocaulus viviparus</name>
    <name type="common">Bovine lungworm</name>
    <dbReference type="NCBI Taxonomy" id="29172"/>
    <lineage>
        <taxon>Eukaryota</taxon>
        <taxon>Metazoa</taxon>
        <taxon>Ecdysozoa</taxon>
        <taxon>Nematoda</taxon>
        <taxon>Chromadorea</taxon>
        <taxon>Rhabditida</taxon>
        <taxon>Rhabditina</taxon>
        <taxon>Rhabditomorpha</taxon>
        <taxon>Strongyloidea</taxon>
        <taxon>Metastrongylidae</taxon>
        <taxon>Dictyocaulus</taxon>
    </lineage>
</organism>
<dbReference type="OrthoDB" id="10259681at2759"/>
<comment type="caution">
    <text evidence="11">Lacks conserved residue(s) required for the propagation of feature annotation.</text>
</comment>
<keyword evidence="7 11" id="KW-1133">Transmembrane helix</keyword>
<dbReference type="EMBL" id="KN716388">
    <property type="protein sequence ID" value="KJH45754.1"/>
    <property type="molecule type" value="Genomic_DNA"/>
</dbReference>
<dbReference type="GO" id="GO:0034625">
    <property type="term" value="P:fatty acid elongation, monounsaturated fatty acid"/>
    <property type="evidence" value="ECO:0007669"/>
    <property type="project" value="TreeGrafter"/>
</dbReference>